<evidence type="ECO:0000256" key="1">
    <source>
        <dbReference type="SAM" id="Phobius"/>
    </source>
</evidence>
<keyword evidence="3" id="KW-1185">Reference proteome</keyword>
<keyword evidence="1" id="KW-0472">Membrane</keyword>
<organism evidence="2 3">
    <name type="scientific">Paenibacillus tianjinensis</name>
    <dbReference type="NCBI Taxonomy" id="2810347"/>
    <lineage>
        <taxon>Bacteria</taxon>
        <taxon>Bacillati</taxon>
        <taxon>Bacillota</taxon>
        <taxon>Bacilli</taxon>
        <taxon>Bacillales</taxon>
        <taxon>Paenibacillaceae</taxon>
        <taxon>Paenibacillus</taxon>
    </lineage>
</organism>
<sequence length="160" mass="17703">MKKQHAKIGVAGLVILAVVLLGYLWLRPQPCEQEYSSVIYSNDTGMVKNTVMGLKGDTYRGFPGKSEFVGKLTADGDLQYEIKLKESGGYYLGIMTFFGEDRRIHTIGIVNASIKLNKLWVMLTDINERYGFENGEGYIAGPASTLEEGQQVAREIMGSP</sequence>
<keyword evidence="1" id="KW-1133">Transmembrane helix</keyword>
<accession>A0ABX7LEU7</accession>
<dbReference type="Proteomes" id="UP000663452">
    <property type="component" value="Chromosome"/>
</dbReference>
<dbReference type="EMBL" id="CP070969">
    <property type="protein sequence ID" value="QSF45941.1"/>
    <property type="molecule type" value="Genomic_DNA"/>
</dbReference>
<dbReference type="RefSeq" id="WP_206103461.1">
    <property type="nucleotide sequence ID" value="NZ_CP070969.1"/>
</dbReference>
<evidence type="ECO:0000313" key="3">
    <source>
        <dbReference type="Proteomes" id="UP000663452"/>
    </source>
</evidence>
<keyword evidence="1" id="KW-0812">Transmembrane</keyword>
<reference evidence="2 3" key="1">
    <citation type="submission" date="2021-02" db="EMBL/GenBank/DDBJ databases">
        <title>Paenibacillus tianjinensis sp. nov.</title>
        <authorList>
            <person name="Liu H."/>
        </authorList>
    </citation>
    <scope>NUCLEOTIDE SEQUENCE [LARGE SCALE GENOMIC DNA]</scope>
    <source>
        <strain evidence="2 3">TB2019</strain>
    </source>
</reference>
<gene>
    <name evidence="2" type="ORF">JRJ22_04725</name>
</gene>
<evidence type="ECO:0008006" key="4">
    <source>
        <dbReference type="Google" id="ProtNLM"/>
    </source>
</evidence>
<name>A0ABX7LEU7_9BACL</name>
<evidence type="ECO:0000313" key="2">
    <source>
        <dbReference type="EMBL" id="QSF45941.1"/>
    </source>
</evidence>
<proteinExistence type="predicted"/>
<feature type="transmembrane region" description="Helical" evidence="1">
    <location>
        <begin position="7"/>
        <end position="26"/>
    </location>
</feature>
<protein>
    <recommendedName>
        <fullName evidence="4">DUF4825 domain-containing protein</fullName>
    </recommendedName>
</protein>